<feature type="transmembrane region" description="Helical" evidence="1">
    <location>
        <begin position="93"/>
        <end position="113"/>
    </location>
</feature>
<keyword evidence="1" id="KW-1133">Transmembrane helix</keyword>
<sequence>MRMLRYPAALALTLAVEIPVYAAALRWGWAASWRRAVLCGLGVNLATHPLLWWLLAPWTGREAYPLVLVFAELVVCGAEAVLLAWWLGRRDPLLAVLAVAANAASVLAGFIFASV</sequence>
<name>A0A8J3KLY2_9ACTN</name>
<accession>A0A8J3KLY2</accession>
<keyword evidence="3" id="KW-1185">Reference proteome</keyword>
<keyword evidence="1" id="KW-0812">Transmembrane</keyword>
<proteinExistence type="predicted"/>
<feature type="transmembrane region" description="Helical" evidence="1">
    <location>
        <begin position="32"/>
        <end position="54"/>
    </location>
</feature>
<evidence type="ECO:0000256" key="1">
    <source>
        <dbReference type="SAM" id="Phobius"/>
    </source>
</evidence>
<dbReference type="Proteomes" id="UP000659904">
    <property type="component" value="Unassembled WGS sequence"/>
</dbReference>
<comment type="caution">
    <text evidence="2">The sequence shown here is derived from an EMBL/GenBank/DDBJ whole genome shotgun (WGS) entry which is preliminary data.</text>
</comment>
<organism evidence="2 3">
    <name type="scientific">Catellatospora citrea</name>
    <dbReference type="NCBI Taxonomy" id="53366"/>
    <lineage>
        <taxon>Bacteria</taxon>
        <taxon>Bacillati</taxon>
        <taxon>Actinomycetota</taxon>
        <taxon>Actinomycetes</taxon>
        <taxon>Micromonosporales</taxon>
        <taxon>Micromonosporaceae</taxon>
        <taxon>Catellatospora</taxon>
    </lineage>
</organism>
<reference evidence="2 3" key="1">
    <citation type="submission" date="2021-01" db="EMBL/GenBank/DDBJ databases">
        <title>Whole genome shotgun sequence of Catellatospora citrea NBRC 14495.</title>
        <authorList>
            <person name="Komaki H."/>
            <person name="Tamura T."/>
        </authorList>
    </citation>
    <scope>NUCLEOTIDE SEQUENCE [LARGE SCALE GENOMIC DNA]</scope>
    <source>
        <strain evidence="2 3">NBRC 14495</strain>
    </source>
</reference>
<dbReference type="EMBL" id="BONH01000021">
    <property type="protein sequence ID" value="GIF99525.1"/>
    <property type="molecule type" value="Genomic_DNA"/>
</dbReference>
<gene>
    <name evidence="2" type="ORF">Cci01nite_46190</name>
</gene>
<dbReference type="AlphaFoldDB" id="A0A8J3KLY2"/>
<feature type="transmembrane region" description="Helical" evidence="1">
    <location>
        <begin position="66"/>
        <end position="87"/>
    </location>
</feature>
<evidence type="ECO:0000313" key="2">
    <source>
        <dbReference type="EMBL" id="GIF99525.1"/>
    </source>
</evidence>
<protein>
    <submittedName>
        <fullName evidence="2">Uncharacterized protein</fullName>
    </submittedName>
</protein>
<evidence type="ECO:0000313" key="3">
    <source>
        <dbReference type="Proteomes" id="UP000659904"/>
    </source>
</evidence>
<keyword evidence="1" id="KW-0472">Membrane</keyword>